<comment type="similarity">
    <text evidence="2">Belongs to the SCC4/mau-2 family.</text>
</comment>
<keyword evidence="6" id="KW-0539">Nucleus</keyword>
<reference evidence="8 9" key="1">
    <citation type="journal article" date="2024" name="Nat. Commun.">
        <title>Phylogenomics reveals the evolutionary origins of lichenization in chlorophyte algae.</title>
        <authorList>
            <person name="Puginier C."/>
            <person name="Libourel C."/>
            <person name="Otte J."/>
            <person name="Skaloud P."/>
            <person name="Haon M."/>
            <person name="Grisel S."/>
            <person name="Petersen M."/>
            <person name="Berrin J.G."/>
            <person name="Delaux P.M."/>
            <person name="Dal Grande F."/>
            <person name="Keller J."/>
        </authorList>
    </citation>
    <scope>NUCLEOTIDE SEQUENCE [LARGE SCALE GENOMIC DNA]</scope>
    <source>
        <strain evidence="8 9">SAG 216-7</strain>
    </source>
</reference>
<organism evidence="8 9">
    <name type="scientific">Coccomyxa subellipsoidea</name>
    <dbReference type="NCBI Taxonomy" id="248742"/>
    <lineage>
        <taxon>Eukaryota</taxon>
        <taxon>Viridiplantae</taxon>
        <taxon>Chlorophyta</taxon>
        <taxon>core chlorophytes</taxon>
        <taxon>Trebouxiophyceae</taxon>
        <taxon>Trebouxiophyceae incertae sedis</taxon>
        <taxon>Coccomyxaceae</taxon>
        <taxon>Coccomyxa</taxon>
    </lineage>
</organism>
<dbReference type="EMBL" id="JALJOT010000009">
    <property type="protein sequence ID" value="KAK9907247.1"/>
    <property type="molecule type" value="Genomic_DNA"/>
</dbReference>
<keyword evidence="7" id="KW-0131">Cell cycle</keyword>
<accession>A0ABR2YK58</accession>
<comment type="caution">
    <text evidence="8">The sequence shown here is derived from an EMBL/GenBank/DDBJ whole genome shotgun (WGS) entry which is preliminary data.</text>
</comment>
<evidence type="ECO:0000256" key="4">
    <source>
        <dbReference type="ARBA" id="ARBA00022776"/>
    </source>
</evidence>
<evidence type="ECO:0000313" key="8">
    <source>
        <dbReference type="EMBL" id="KAK9907247.1"/>
    </source>
</evidence>
<dbReference type="InterPro" id="IPR019440">
    <property type="entry name" value="MAU2"/>
</dbReference>
<evidence type="ECO:0000256" key="7">
    <source>
        <dbReference type="ARBA" id="ARBA00023306"/>
    </source>
</evidence>
<dbReference type="PANTHER" id="PTHR21394">
    <property type="entry name" value="MAU2 CHROMATID COHESION FACTOR HOMOLOG"/>
    <property type="match status" value="1"/>
</dbReference>
<keyword evidence="9" id="KW-1185">Reference proteome</keyword>
<protein>
    <submittedName>
        <fullName evidence="8">Uncharacterized protein</fullName>
    </submittedName>
</protein>
<keyword evidence="3" id="KW-0132">Cell division</keyword>
<comment type="subcellular location">
    <subcellularLocation>
        <location evidence="1">Nucleus</location>
    </subcellularLocation>
</comment>
<evidence type="ECO:0000313" key="9">
    <source>
        <dbReference type="Proteomes" id="UP001491310"/>
    </source>
</evidence>
<gene>
    <name evidence="8" type="ORF">WJX75_000033</name>
</gene>
<dbReference type="Proteomes" id="UP001491310">
    <property type="component" value="Unassembled WGS sequence"/>
</dbReference>
<evidence type="ECO:0000256" key="6">
    <source>
        <dbReference type="ARBA" id="ARBA00023242"/>
    </source>
</evidence>
<evidence type="ECO:0000256" key="3">
    <source>
        <dbReference type="ARBA" id="ARBA00022618"/>
    </source>
</evidence>
<sequence length="482" mass="51401">MASKEGEALVILADHFMRTGAYLQALKCHTALCMGGKEKQTLAKALEFSQGTNTAADWQEKRSWELHFLCELATCAGQLAGSQEATPQVAHLRLHFALLRTLCQLASGETGSLQQADGDTIPVIAELEAFMDDVAPDQAWSYDWLPARVVCSAACLACACVLRPGGKLKDAMHFLERGQRLIRDELTVQRVDLKAGESSIAVAAKEDIKSLLTVHFLLGESTALTQLIQSDLTGAQKQILQLMKLLGSFPDLLHPLVPSMHMLAGHYAHALEHFRAAAAHFSAAASVTGRDGAGSGSGWDLAGVNQALAVLCERGPGCVAQATEILKQHAMYDSVSSALPAHDRAAGLLVSGQVLLAQGDEHNGRLRLSKALKLAHNRLSNHSLVSQVLNSLAPAQLATSDAVGAESMLKSSFTLAKNLHDLSSQVQSLAELHKLHVVTGAPESVEDSAAYLSRKQQDLLRMQEAALASAADHAAILCWGMA</sequence>
<name>A0ABR2YK58_9CHLO</name>
<evidence type="ECO:0000256" key="2">
    <source>
        <dbReference type="ARBA" id="ARBA00008585"/>
    </source>
</evidence>
<keyword evidence="5" id="KW-0159">Chromosome partition</keyword>
<keyword evidence="4" id="KW-0498">Mitosis</keyword>
<evidence type="ECO:0000256" key="5">
    <source>
        <dbReference type="ARBA" id="ARBA00022829"/>
    </source>
</evidence>
<evidence type="ECO:0000256" key="1">
    <source>
        <dbReference type="ARBA" id="ARBA00004123"/>
    </source>
</evidence>
<proteinExistence type="inferred from homology"/>